<dbReference type="Proteomes" id="UP000008461">
    <property type="component" value="Chromosome"/>
</dbReference>
<reference evidence="2 3" key="1">
    <citation type="journal article" date="2011" name="Stand. Genomic Sci.">
        <title>Complete genome sequence of Haliscomenobacter hydrossis type strain (O).</title>
        <authorList>
            <consortium name="US DOE Joint Genome Institute (JGI-PGF)"/>
            <person name="Daligault H."/>
            <person name="Lapidus A."/>
            <person name="Zeytun A."/>
            <person name="Nolan M."/>
            <person name="Lucas S."/>
            <person name="Del Rio T.G."/>
            <person name="Tice H."/>
            <person name="Cheng J.F."/>
            <person name="Tapia R."/>
            <person name="Han C."/>
            <person name="Goodwin L."/>
            <person name="Pitluck S."/>
            <person name="Liolios K."/>
            <person name="Pagani I."/>
            <person name="Ivanova N."/>
            <person name="Huntemann M."/>
            <person name="Mavromatis K."/>
            <person name="Mikhailova N."/>
            <person name="Pati A."/>
            <person name="Chen A."/>
            <person name="Palaniappan K."/>
            <person name="Land M."/>
            <person name="Hauser L."/>
            <person name="Brambilla E.M."/>
            <person name="Rohde M."/>
            <person name="Verbarg S."/>
            <person name="Goker M."/>
            <person name="Bristow J."/>
            <person name="Eisen J.A."/>
            <person name="Markowitz V."/>
            <person name="Hugenholtz P."/>
            <person name="Kyrpides N.C."/>
            <person name="Klenk H.P."/>
            <person name="Woyke T."/>
        </authorList>
    </citation>
    <scope>NUCLEOTIDE SEQUENCE [LARGE SCALE GENOMIC DNA]</scope>
    <source>
        <strain evidence="3">ATCC 27775 / DSM 1100 / LMG 10767 / O</strain>
    </source>
</reference>
<accession>F4KZR5</accession>
<dbReference type="InterPro" id="IPR025366">
    <property type="entry name" value="DUF4270"/>
</dbReference>
<dbReference type="eggNOG" id="ENOG5030W5Z">
    <property type="taxonomic scope" value="Bacteria"/>
</dbReference>
<gene>
    <name evidence="2" type="ordered locus">Halhy_2632</name>
</gene>
<dbReference type="OrthoDB" id="1466062at2"/>
<feature type="signal peptide" evidence="1">
    <location>
        <begin position="1"/>
        <end position="16"/>
    </location>
</feature>
<evidence type="ECO:0000256" key="1">
    <source>
        <dbReference type="SAM" id="SignalP"/>
    </source>
</evidence>
<dbReference type="RefSeq" id="WP_013765049.1">
    <property type="nucleotide sequence ID" value="NC_015510.1"/>
</dbReference>
<evidence type="ECO:0000313" key="2">
    <source>
        <dbReference type="EMBL" id="AEE50501.1"/>
    </source>
</evidence>
<dbReference type="EMBL" id="CP002691">
    <property type="protein sequence ID" value="AEE50501.1"/>
    <property type="molecule type" value="Genomic_DNA"/>
</dbReference>
<organism evidence="2 3">
    <name type="scientific">Haliscomenobacter hydrossis (strain ATCC 27775 / DSM 1100 / LMG 10767 / O)</name>
    <dbReference type="NCBI Taxonomy" id="760192"/>
    <lineage>
        <taxon>Bacteria</taxon>
        <taxon>Pseudomonadati</taxon>
        <taxon>Bacteroidota</taxon>
        <taxon>Saprospiria</taxon>
        <taxon>Saprospirales</taxon>
        <taxon>Haliscomenobacteraceae</taxon>
        <taxon>Haliscomenobacter</taxon>
    </lineage>
</organism>
<keyword evidence="1" id="KW-0732">Signal</keyword>
<protein>
    <recommendedName>
        <fullName evidence="4">DUF4270 domain-containing protein</fullName>
    </recommendedName>
</protein>
<sequence length="451" mass="49666">MKNFLFHLTFLGLSMAAVFSCTNPIDTGSGLLDEDLVNVQNVDTFKITSTTVPGDSLLVFSIPTSASSGFLSRYFFGKLDDPIFGLTDAIIQTQFVPVVQSHPGLGIKVDSLVLVLPYNTSSIYSDKAQRYNLEIRELADSFALDKNYFSNQKLPAKSSVIYSKSFVSSFDSIRINDFSSGVKTETKVPPQLRVRFDDMNTFAGELLKIDTSVYRSRVKFLKSIYGLQLNATNTGKGLTAFDLTASRAGLYLYYQTASGLAQEFRYAFGFVAASSITRDRGTSLLGKYLNAEPNQEYVLIQGQEGSAGRFSIPGVKNLKNVIVNKAELVLKVAEVEGDNPSFFTPSPRLLAMYRNEKGNLQVVQDFNIGSQSAEIDQIYNGVYTAGKNNEPGTYTINLTAHVQDMIAGKVPTDILLKAFPLAESAARTTLYRADHPVHGAKLKLYYTQLNQ</sequence>
<name>F4KZR5_HALH1</name>
<dbReference type="Pfam" id="PF14092">
    <property type="entry name" value="DUF4270"/>
    <property type="match status" value="1"/>
</dbReference>
<dbReference type="KEGG" id="hhy:Halhy_2632"/>
<proteinExistence type="predicted"/>
<reference key="2">
    <citation type="submission" date="2011-04" db="EMBL/GenBank/DDBJ databases">
        <title>Complete sequence of chromosome of Haliscomenobacter hydrossis DSM 1100.</title>
        <authorList>
            <consortium name="US DOE Joint Genome Institute (JGI-PGF)"/>
            <person name="Lucas S."/>
            <person name="Han J."/>
            <person name="Lapidus A."/>
            <person name="Bruce D."/>
            <person name="Goodwin L."/>
            <person name="Pitluck S."/>
            <person name="Peters L."/>
            <person name="Kyrpides N."/>
            <person name="Mavromatis K."/>
            <person name="Ivanova N."/>
            <person name="Ovchinnikova G."/>
            <person name="Pagani I."/>
            <person name="Daligault H."/>
            <person name="Detter J.C."/>
            <person name="Han C."/>
            <person name="Land M."/>
            <person name="Hauser L."/>
            <person name="Markowitz V."/>
            <person name="Cheng J.-F."/>
            <person name="Hugenholtz P."/>
            <person name="Woyke T."/>
            <person name="Wu D."/>
            <person name="Verbarg S."/>
            <person name="Frueling A."/>
            <person name="Brambilla E."/>
            <person name="Klenk H.-P."/>
            <person name="Eisen J.A."/>
        </authorList>
    </citation>
    <scope>NUCLEOTIDE SEQUENCE</scope>
    <source>
        <strain>DSM 1100</strain>
    </source>
</reference>
<evidence type="ECO:0008006" key="4">
    <source>
        <dbReference type="Google" id="ProtNLM"/>
    </source>
</evidence>
<evidence type="ECO:0000313" key="3">
    <source>
        <dbReference type="Proteomes" id="UP000008461"/>
    </source>
</evidence>
<dbReference type="AlphaFoldDB" id="F4KZR5"/>
<feature type="chain" id="PRO_5003310472" description="DUF4270 domain-containing protein" evidence="1">
    <location>
        <begin position="17"/>
        <end position="451"/>
    </location>
</feature>
<keyword evidence="3" id="KW-1185">Reference proteome</keyword>
<dbReference type="PROSITE" id="PS51257">
    <property type="entry name" value="PROKAR_LIPOPROTEIN"/>
    <property type="match status" value="1"/>
</dbReference>
<dbReference type="HOGENOM" id="CLU_606590_0_0_10"/>
<dbReference type="STRING" id="760192.Halhy_2632"/>